<proteinExistence type="predicted"/>
<feature type="transmembrane region" description="Helical" evidence="1">
    <location>
        <begin position="37"/>
        <end position="56"/>
    </location>
</feature>
<keyword evidence="1" id="KW-0472">Membrane</keyword>
<accession>A0A6J6GRW9</accession>
<organism evidence="3">
    <name type="scientific">freshwater metagenome</name>
    <dbReference type="NCBI Taxonomy" id="449393"/>
    <lineage>
        <taxon>unclassified sequences</taxon>
        <taxon>metagenomes</taxon>
        <taxon>ecological metagenomes</taxon>
    </lineage>
</organism>
<evidence type="ECO:0000313" key="3">
    <source>
        <dbReference type="EMBL" id="CAB4602579.1"/>
    </source>
</evidence>
<keyword evidence="1" id="KW-1133">Transmembrane helix</keyword>
<protein>
    <submittedName>
        <fullName evidence="3">Unannotated protein</fullName>
    </submittedName>
</protein>
<name>A0A6J6GRW9_9ZZZZ</name>
<reference evidence="3" key="1">
    <citation type="submission" date="2020-05" db="EMBL/GenBank/DDBJ databases">
        <authorList>
            <person name="Chiriac C."/>
            <person name="Salcher M."/>
            <person name="Ghai R."/>
            <person name="Kavagutti S V."/>
        </authorList>
    </citation>
    <scope>NUCLEOTIDE SEQUENCE</scope>
</reference>
<dbReference type="EMBL" id="CAEZSN010000042">
    <property type="protein sequence ID" value="CAB4540774.1"/>
    <property type="molecule type" value="Genomic_DNA"/>
</dbReference>
<dbReference type="AlphaFoldDB" id="A0A6J6GRW9"/>
<gene>
    <name evidence="2" type="ORF">UFOPK1433_00487</name>
    <name evidence="3" type="ORF">UFOPK1843_00259</name>
</gene>
<sequence length="134" mass="14725">METVLLKGRPALRTSASAEDIKALLSSRAKRTRPLKLLVITVGVVSIALVMLFSPASRPQPVQQKLVEKPNRCSEQVIDRALTSDELPSYLAYTQVLKIGGVVTGEIACDGQRYSYTLDQGKTKRVLKLQKLDS</sequence>
<evidence type="ECO:0000313" key="2">
    <source>
        <dbReference type="EMBL" id="CAB4540774.1"/>
    </source>
</evidence>
<evidence type="ECO:0000256" key="1">
    <source>
        <dbReference type="SAM" id="Phobius"/>
    </source>
</evidence>
<keyword evidence="1" id="KW-0812">Transmembrane</keyword>
<dbReference type="EMBL" id="CAEZUR010000013">
    <property type="protein sequence ID" value="CAB4602579.1"/>
    <property type="molecule type" value="Genomic_DNA"/>
</dbReference>